<dbReference type="Pfam" id="PF00702">
    <property type="entry name" value="Hydrolase"/>
    <property type="match status" value="1"/>
</dbReference>
<dbReference type="InterPro" id="IPR051600">
    <property type="entry name" value="Beta-PGM-like"/>
</dbReference>
<comment type="cofactor">
    <cofactor evidence="1">
        <name>Mg(2+)</name>
        <dbReference type="ChEBI" id="CHEBI:18420"/>
    </cofactor>
</comment>
<dbReference type="RefSeq" id="WP_149432486.1">
    <property type="nucleotide sequence ID" value="NZ_VLNY01000014.1"/>
</dbReference>
<dbReference type="GO" id="GO:0016787">
    <property type="term" value="F:hydrolase activity"/>
    <property type="evidence" value="ECO:0007669"/>
    <property type="project" value="UniProtKB-KW"/>
</dbReference>
<comment type="caution">
    <text evidence="11">The sequence shown here is derived from an EMBL/GenBank/DDBJ whole genome shotgun (WGS) entry which is preliminary data.</text>
</comment>
<dbReference type="OrthoDB" id="9797743at2"/>
<evidence type="ECO:0000313" key="12">
    <source>
        <dbReference type="Proteomes" id="UP000322244"/>
    </source>
</evidence>
<evidence type="ECO:0000256" key="6">
    <source>
        <dbReference type="ARBA" id="ARBA00023235"/>
    </source>
</evidence>
<comment type="catalytic activity">
    <reaction evidence="8">
        <text>beta-D-glucose 1-phosphate = beta-D-glucose 6-phosphate</text>
        <dbReference type="Rhea" id="RHEA:20113"/>
        <dbReference type="ChEBI" id="CHEBI:57684"/>
        <dbReference type="ChEBI" id="CHEBI:58247"/>
        <dbReference type="EC" id="5.4.2.6"/>
    </reaction>
</comment>
<keyword evidence="6" id="KW-0413">Isomerase</keyword>
<organism evidence="11 12">
    <name type="scientific">Antrihabitans cavernicola</name>
    <dbReference type="NCBI Taxonomy" id="2495913"/>
    <lineage>
        <taxon>Bacteria</taxon>
        <taxon>Bacillati</taxon>
        <taxon>Actinomycetota</taxon>
        <taxon>Actinomycetes</taxon>
        <taxon>Mycobacteriales</taxon>
        <taxon>Nocardiaceae</taxon>
        <taxon>Antrihabitans</taxon>
    </lineage>
</organism>
<dbReference type="InterPro" id="IPR023214">
    <property type="entry name" value="HAD_sf"/>
</dbReference>
<evidence type="ECO:0000313" key="11">
    <source>
        <dbReference type="EMBL" id="KAA0020105.1"/>
    </source>
</evidence>
<dbReference type="NCBIfam" id="TIGR02009">
    <property type="entry name" value="PGMB-YQAB-SF"/>
    <property type="match status" value="1"/>
</dbReference>
<dbReference type="InterPro" id="IPR010976">
    <property type="entry name" value="B-phosphoglucomutase_hydrolase"/>
</dbReference>
<dbReference type="SUPFAM" id="SSF56784">
    <property type="entry name" value="HAD-like"/>
    <property type="match status" value="1"/>
</dbReference>
<protein>
    <recommendedName>
        <fullName evidence="10">Beta-phosphoglucomutase</fullName>
        <ecNumber evidence="9">5.4.2.6</ecNumber>
    </recommendedName>
</protein>
<accession>A0A5A7S5X0</accession>
<dbReference type="AlphaFoldDB" id="A0A5A7S5X0"/>
<dbReference type="SFLD" id="SFLDS00003">
    <property type="entry name" value="Haloacid_Dehalogenase"/>
    <property type="match status" value="1"/>
</dbReference>
<comment type="similarity">
    <text evidence="2">Belongs to the HAD-like hydrolase superfamily. CbbY/CbbZ/Gph/YieH family.</text>
</comment>
<gene>
    <name evidence="11" type="ORF">FOY51_22265</name>
</gene>
<evidence type="ECO:0000256" key="10">
    <source>
        <dbReference type="ARBA" id="ARBA00044991"/>
    </source>
</evidence>
<dbReference type="GO" id="GO:0008801">
    <property type="term" value="F:beta-phosphoglucomutase activity"/>
    <property type="evidence" value="ECO:0007669"/>
    <property type="project" value="UniProtKB-EC"/>
</dbReference>
<dbReference type="Gene3D" id="3.40.50.1000">
    <property type="entry name" value="HAD superfamily/HAD-like"/>
    <property type="match status" value="1"/>
</dbReference>
<keyword evidence="5" id="KW-0460">Magnesium</keyword>
<evidence type="ECO:0000256" key="4">
    <source>
        <dbReference type="ARBA" id="ARBA00022723"/>
    </source>
</evidence>
<evidence type="ECO:0000256" key="9">
    <source>
        <dbReference type="ARBA" id="ARBA00044968"/>
    </source>
</evidence>
<evidence type="ECO:0000256" key="1">
    <source>
        <dbReference type="ARBA" id="ARBA00001946"/>
    </source>
</evidence>
<keyword evidence="4" id="KW-0479">Metal-binding</keyword>
<evidence type="ECO:0000256" key="3">
    <source>
        <dbReference type="ARBA" id="ARBA00022553"/>
    </source>
</evidence>
<evidence type="ECO:0000256" key="5">
    <source>
        <dbReference type="ARBA" id="ARBA00022842"/>
    </source>
</evidence>
<dbReference type="Gene3D" id="1.10.150.240">
    <property type="entry name" value="Putative phosphatase, domain 2"/>
    <property type="match status" value="1"/>
</dbReference>
<reference evidence="11 12" key="1">
    <citation type="submission" date="2019-07" db="EMBL/GenBank/DDBJ databases">
        <title>Rhodococcus cavernicolus sp. nov., isolated from a cave.</title>
        <authorList>
            <person name="Lee S.D."/>
        </authorList>
    </citation>
    <scope>NUCLEOTIDE SEQUENCE [LARGE SCALE GENOMIC DNA]</scope>
    <source>
        <strain evidence="11 12">C1-24</strain>
    </source>
</reference>
<name>A0A5A7S5X0_9NOCA</name>
<keyword evidence="11" id="KW-0378">Hydrolase</keyword>
<dbReference type="InterPro" id="IPR006439">
    <property type="entry name" value="HAD-SF_hydro_IA"/>
</dbReference>
<sequence length="246" mass="25364">MASAHDTVFSSAAVLFDLDGVLTDTAAVHRRAWAELFTGYLPRAAPDADSYTDADYYALIDGKPRDAGVRAVLRSRGIALPDGNDDDPPGTATVAGLGNRKNAAFREALLHDGVDVFPGSLKLLNALAHTTIPLAVVSSSKNARMVLEEAGLLDRFVVVVDGLYAERNRLLGKPDPAMFLAAAAELGAAPDSSTVVEDAISGVAGARAGRFRTIAVDRGVGGAALLAAGADLVVADLAELLPDGGM</sequence>
<dbReference type="PANTHER" id="PTHR46193">
    <property type="entry name" value="6-PHOSPHOGLUCONATE PHOSPHATASE"/>
    <property type="match status" value="1"/>
</dbReference>
<keyword evidence="3" id="KW-0597">Phosphoprotein</keyword>
<evidence type="ECO:0000256" key="7">
    <source>
        <dbReference type="ARBA" id="ARBA00023277"/>
    </source>
</evidence>
<dbReference type="PANTHER" id="PTHR46193:SF18">
    <property type="entry name" value="HEXITOL PHOSPHATASE B"/>
    <property type="match status" value="1"/>
</dbReference>
<dbReference type="InterPro" id="IPR023198">
    <property type="entry name" value="PGP-like_dom2"/>
</dbReference>
<dbReference type="Proteomes" id="UP000322244">
    <property type="component" value="Unassembled WGS sequence"/>
</dbReference>
<proteinExistence type="inferred from homology"/>
<keyword evidence="12" id="KW-1185">Reference proteome</keyword>
<dbReference type="NCBIfam" id="TIGR01509">
    <property type="entry name" value="HAD-SF-IA-v3"/>
    <property type="match status" value="1"/>
</dbReference>
<keyword evidence="7" id="KW-0119">Carbohydrate metabolism</keyword>
<dbReference type="EMBL" id="VLNY01000014">
    <property type="protein sequence ID" value="KAA0020105.1"/>
    <property type="molecule type" value="Genomic_DNA"/>
</dbReference>
<evidence type="ECO:0000256" key="8">
    <source>
        <dbReference type="ARBA" id="ARBA00044926"/>
    </source>
</evidence>
<dbReference type="EC" id="5.4.2.6" evidence="9"/>
<dbReference type="SFLD" id="SFLDG01129">
    <property type="entry name" value="C1.5:_HAD__Beta-PGM__Phosphata"/>
    <property type="match status" value="1"/>
</dbReference>
<dbReference type="InterPro" id="IPR036412">
    <property type="entry name" value="HAD-like_sf"/>
</dbReference>
<evidence type="ECO:0000256" key="2">
    <source>
        <dbReference type="ARBA" id="ARBA00006171"/>
    </source>
</evidence>
<dbReference type="GO" id="GO:0046872">
    <property type="term" value="F:metal ion binding"/>
    <property type="evidence" value="ECO:0007669"/>
    <property type="project" value="UniProtKB-KW"/>
</dbReference>